<dbReference type="Gene3D" id="2.160.20.10">
    <property type="entry name" value="Single-stranded right-handed beta-helix, Pectin lyase-like"/>
    <property type="match status" value="3"/>
</dbReference>
<evidence type="ECO:0000313" key="7">
    <source>
        <dbReference type="Proteomes" id="UP001549313"/>
    </source>
</evidence>
<feature type="domain" description="Filamentous haemagglutinin FhaB/tRNA nuclease CdiA-like TPS" evidence="5">
    <location>
        <begin position="121"/>
        <end position="235"/>
    </location>
</feature>
<name>A0ABV2RCK1_9CAUL</name>
<sequence length="4448" mass="458847">MTRLDSRSLRRRLLVGASLGSLIIAGAAEAQNRGGFGGRGGVGANPTAAVTQAIQAEAGRAAQANTASQRAIAAFARAAATREAMNSAQAAARAAAMAAQSNIRNGLGQGGLQVAEGVQLDPSLWVGANGPIQTTGADGRTVVTVGQTEQKAILTWDSFNVGRETDLVFNQQGRSDWVALNRLTDASADPTKILGNIKADGSVYVINRNGVIFGGSSQVNVRNLVASTAGITDIQFLERGLFSATKPGGTMWDPPVYVPSFTGARGDVIVEAGARITTSQPKTVVEGGGFVALLGAKVENHGAIRTDRGQTILAAGDDFVLRPGYGSNANTGSTTRGLEAAANLVAGSRNGRVINSGLIEAAQGDISLVGKHLVQDGVAIATTSVNTRGTIHLMTDLTAADASVILTDRSLTLILPELDSKTTATNAQRDALLKESGNSALDGTLNNQGINRLNYMLPDRKDMSRVEIMTGGTVDFAGGSQTIAQGGQIAILGLKRVTVADGAELNVSGVRGVAMDMASNNLKVNIQPFELRDSPLNREGENLKNNDIWIDIRDLVLMPSGTGGHQGDRYYTPGGLIEVGGHLGNTAHTIGEWAAQGGTINVRSNEIVAGKKAVFDISGGSLDYAAGVIQSTRMLGSDGKLYDLGKAPAGVKMLAVGDAFVVNHNRWGEAFREVYATPLFNSARSVRHEQGYTVGRDAGVLTLSAPTVLFDGQIVADVVVGERQTGARPTTPPTIKDGYITGAFPDRLDGYALPQNVTPLAGGFYVGNRIWRHYLPNPNPEAPFANTVTIGEGGGSTGVQSGAALAPDLVNKVVLSAESLSAAGLGALRVNGGEIRIKGDLTVSPGGEVAMQATKIAVEGDITARSGSISLAAVPPCVSGCNTITDLKVAEGVTLDARGLWVNLKQGGDVRDLAHLDGGQVMLESRQGRLDFQSGALIDVSAGGAILEDGKTRGARGGDVGFAVSSFPRGNANEMILAGDIKAYGSGDKGGGVLTIAAGGRAITIGDAVMGGGDTLTGGEPAPIDLQLLEDVTLKAGGILPFDYAYTIDHVAAGKPLPTDVNASIDSPITLSADWVVPEGFEVYDSDYNIYYGGDVLPAGLQIEFGYGTLPKGYVVDATVWPDGMTIPPMAFTYKKGDVLVSDLTLTAGRTIAAGTVLPSDAKVAKPLHLDRSLFQSGFGRYDVTAGGDMLVSGALDVATPVRRITDASTSIRSGADPEAAMELWLPDMFQQDAVNGRFVQRQGASLNLRAYGWGDRNWVTGYGNTISDPQPLGSFVLKEGASIRVDDGQSVSIVSGDAIRIDGRIEARGGKVSLAAGPAENMRRDQPPPIIVYDAGRSIWLGEKSVIDVSGRAINAVGADGLRYGHVSKGGDISVGGVLSAYVVVRPGAVLDASGAATQIDYRASTLNGGNASSLTLASDGGSISFASQYGVYLDGNMRAHAGGAGASGGTLSIALSTPFYMQLGNMNGRDMPDFMRRLRNIVLTETGGSGLSRDLQFGDCVTGCWAPGQEAAEAYAANEGLTNLVGQARIGVDQIKAGGFGSLTLETADVVVLDGAVNLNLARNLKVTAGAVGLTDENADASLSAAYVKFAGGGDLAGFNMVRFENGFPSQQKVALLGDATLKITGGLVDLGGARFGVNGSIGLSGNRQLNYEYASPKKIDIHSRSDIRMTGGDVVAVGDMSLTAAQVYPLTGVTSGLYAGIYAYRMPAGGMQYRTMMRGGSISFHKLDGVTPSAPLSLYGSLQVGADIINQGGVLRAPLGSITLGAGGDQYVPGFDKARPDQQAWPNTSITTTEVNLLPGSLTSASAKDLVIPYGGTTDGLRWLLNGVERQGGLLHQGVTVLGSLRADQGAVLDLSGGGTPSGAGFIPGRGGSVDILKTALANISPAFAGLSHADNQVYAIVPGYAGSAAPTAIDGHAQPGVGQQIVIPEGVNGLAAGVYTLLPAEYALMKGAFRVELGSNVPAGAERVTRLADGSTHLGVNTGFAHTDVRNALKTEAILTPADVVRTYSQYNETSFGDFLLKAPASALFNNPLSLLPQDGKIFLLALVSQKEGSDRPAFSFKGTGRFDAAEGGVGGALAVTGGNYYETGKHRLEILADGQTGATGSISIHASDLNAVGAKVMTLGGVAYRETAGGLSEIKIVAGGGPYNARYTPSGFDSIVVRQGAVLSGPQVLLVADRNADITVETGAQINTLGKGKPGFDSTMGYTLRADNVNLLAVGNGLLEFTTGAASAGSTGVIRVQDGVSLYSDGSLSFVTQAGVELGENVNYGARYLGFSSAMVNIGDSKGLADAAADGVLPAGIALNQAVLDRLMRGDQSKGAPKLERLILSASQSVNFYGSISLDTRDAATGKSNLQLVLNTPALYGRGGADDVAQITTGTLVWNGVLGTSAVDQWNRTVVTGLPGAPVAGGAGTGLGRLNLVADRIVLGYQDDVAVSATLPLNRLALGFSSVNLSASQRIEANHVGELAVYQSQAEYGKPGQGGVLNISTPLLTGQAGSKMHYRAGDQINLTAPGGAGTPADTTKAQLGAEIRMTAGAINADTAIALPSGRLVMTATQGDIVLGDRTRIDMSGKATKIFDETRYGWGGDVELESADGDVRMGSGAVIDLSADYNHAGSLKVTAVNGTATLDGRIDGASRNGGKPADGSLRNGSIDIRANVISDFAQLNRRLTDSNVTDSRTFIIKSGDLVVGDEVKARQVVIAADGGDLTVTGRIDAAGHRPGSIRLSARDDLTLASTARLDASADKLVVDSYGAPVEASNRGNIELTSAGGTLTLASGATLDLSSPDGVARGRVELNAPRIGGDDIAIDARGQLNIRGADSLSVNGFRTYEIADGVINQGLMDGVHQDNKAFIDAAIANQALLARVEGLRAYKDVFHLRPGVELVSAPGKSLTVSGDLNLAGYRYASLNAKTQQTGVYGSGEAGVLLIRAADDLDIHGSITDGFGQPARTPDDNGWVLYSTADAGGINAWPQDHQLSAPTRLAAGTSFDKGVTLTFDVTVENFNVHSNTLIGAEARLSTAVTLSQDWVATSAIRLPDGTVIQKGAILKAGMVLPADAQMEAGAMFPMPITLKAMTWPRGVKLPGKLTLAATAQLRVGDVIPRNTNVIVKGLVGLQTEPVVLDKAYTLIGGAGGSGVTTIKGGADSKVVLDFDIEVRNFTTVRTGVYIPFGFVATNLATSRSGPWTVPVDIWASKAAFDAGEAPVHRQGDVIRVGQFVRANTYWGAGAVIPTLLGDARSIAPTVVPAGTPMSVFSTDVSLNSNVVVKAGTVIPAGVNLQLLNAGGPQATRPTQADGTQGRIWAVAPMLAPGSQSWSMRLVAGADIASSDGRTLRTATDLARTGQSGDLTLSDRHYVNPQATTDGGLTTEWLSALRLMQNFSVIRTGTGALDLLAGGGYNQMSLYGVYTAGTQSAEIGGQTADGYNVYNQPRAKLAGSSGLANPWIGLHFDDYAAAIQDYQAWYPEHGGDLLLAVQGDLTSFSTGRDSAMQRVGSGSVSNWLWRQGGYGVSEGVAARLGQDTPTAWWINFGGYVPNNASSISTIVNYNAPVLEGFMGIGALGGGNLTVRAGGDAGVHQNWGISGEGVSESTKAVIASSALNFAIGATGRVTSVVRTDGVVTSGTVVQTGGGDMDIRLGGTLNLSGGTSDLSGSVANLRGDISILASSIGNMTSSLYKDRLDPRLADPTRPSSKIVGGGLTVIIGDGDVRLDARKDVVLLAVGDPGSLTSSAGGVSLGYIDANGTFVRPDGLTMRSSFSLWHDSTSISLFAAGGDVTPIVRPAESAANSINAGVRDGRYWYPPILKVTAAEGSILWNGDACGEYNCNGSVGIAPLELAPSPLGQLEFLAGTSILGGGYRATESKGDFAAGQMIAMSGMSSSLDLLPNPFRPVWTTEFQRTPSGAANPVLPFNGNTTQPGTLLAFQKDDATGTLIKGRKKPALFYAADGDISNLNFGFITFEGQNQRYVSSGAVMVRASRDIVNFGTGPALGCSGPATFECSATAYLFGVANMGGLAVHNDKADISLISAGRDIIYANMSVAGPGNLVVEAGRNIYQADKGRFTSIGPLFDLSPSTRNGGAGISVMTGIGAGGPNYDALAKLYLDPANLAEAGRPLADQPGKVAKTYDKELIAWLEDRFGYKAADAKQALTYYDALDPLQRAVFARSVYFDELKAGGREYNDAAGPRFGSYLRGRNAIAVMFPEKDAQGRDISYQGDLTMFGPSGVRTLFGGDIQLLVAGGQTLVGVGGIQPPATAGVLSMGSGDIDVYSLGSVLLGQSRVFTTFGGDLFMWSAEGDINAGRGSKSTAVYQPPRRVYDQYGNVTLSPPTMNTGAGIATLAPIPEIPAGDVDLIAPLGTIDAGEAGIRVSGNVNLAALQVVNAANIQVKGDATGIPVVAAVNTGALTAASSATSSVVAEAARLAERARPKPTGDIPAIITSRFLGFGE</sequence>
<dbReference type="EMBL" id="JBEPTF010000003">
    <property type="protein sequence ID" value="MET4684308.1"/>
    <property type="molecule type" value="Genomic_DNA"/>
</dbReference>
<feature type="signal peptide" evidence="4">
    <location>
        <begin position="1"/>
        <end position="30"/>
    </location>
</feature>
<dbReference type="Pfam" id="PF05860">
    <property type="entry name" value="TPS"/>
    <property type="match status" value="1"/>
</dbReference>
<accession>A0ABV2RCK1</accession>
<proteinExistence type="predicted"/>
<dbReference type="InterPro" id="IPR008638">
    <property type="entry name" value="FhaB/CdiA-like_TPS"/>
</dbReference>
<keyword evidence="2" id="KW-0964">Secreted</keyword>
<dbReference type="InterPro" id="IPR011050">
    <property type="entry name" value="Pectin_lyase_fold/virulence"/>
</dbReference>
<dbReference type="RefSeq" id="WP_354089277.1">
    <property type="nucleotide sequence ID" value="NZ_JBEPTF010000003.1"/>
</dbReference>
<dbReference type="InterPro" id="IPR021026">
    <property type="entry name" value="Filamn_hemagglutn_DUF3739"/>
</dbReference>
<dbReference type="Proteomes" id="UP001549313">
    <property type="component" value="Unassembled WGS sequence"/>
</dbReference>
<evidence type="ECO:0000256" key="1">
    <source>
        <dbReference type="ARBA" id="ARBA00004613"/>
    </source>
</evidence>
<feature type="chain" id="PRO_5047222615" evidence="4">
    <location>
        <begin position="31"/>
        <end position="4448"/>
    </location>
</feature>
<dbReference type="PANTHER" id="PTHR12338:SF8">
    <property type="entry name" value="HEME_HEMOPEXIN-BINDING PROTEIN"/>
    <property type="match status" value="1"/>
</dbReference>
<protein>
    <submittedName>
        <fullName evidence="6">Filamentous hemagglutinin family protein</fullName>
    </submittedName>
</protein>
<dbReference type="NCBIfam" id="TIGR01901">
    <property type="entry name" value="adhes_NPXG"/>
    <property type="match status" value="1"/>
</dbReference>
<evidence type="ECO:0000259" key="5">
    <source>
        <dbReference type="SMART" id="SM00912"/>
    </source>
</evidence>
<keyword evidence="3 4" id="KW-0732">Signal</keyword>
<keyword evidence="7" id="KW-1185">Reference proteome</keyword>
<dbReference type="SMART" id="SM00912">
    <property type="entry name" value="Haemagg_act"/>
    <property type="match status" value="1"/>
</dbReference>
<evidence type="ECO:0000256" key="4">
    <source>
        <dbReference type="SAM" id="SignalP"/>
    </source>
</evidence>
<evidence type="ECO:0000256" key="3">
    <source>
        <dbReference type="ARBA" id="ARBA00022729"/>
    </source>
</evidence>
<dbReference type="PANTHER" id="PTHR12338">
    <property type="entry name" value="AUTOTRANSPORTER"/>
    <property type="match status" value="1"/>
</dbReference>
<dbReference type="Pfam" id="PF12545">
    <property type="entry name" value="DUF3739"/>
    <property type="match status" value="1"/>
</dbReference>
<comment type="subcellular location">
    <subcellularLocation>
        <location evidence="1">Secreted</location>
    </subcellularLocation>
</comment>
<organism evidence="6 7">
    <name type="scientific">Brevundimonas faecalis</name>
    <dbReference type="NCBI Taxonomy" id="947378"/>
    <lineage>
        <taxon>Bacteria</taxon>
        <taxon>Pseudomonadati</taxon>
        <taxon>Pseudomonadota</taxon>
        <taxon>Alphaproteobacteria</taxon>
        <taxon>Caulobacterales</taxon>
        <taxon>Caulobacteraceae</taxon>
        <taxon>Brevundimonas</taxon>
    </lineage>
</organism>
<dbReference type="SUPFAM" id="SSF51126">
    <property type="entry name" value="Pectin lyase-like"/>
    <property type="match status" value="1"/>
</dbReference>
<dbReference type="InterPro" id="IPR012334">
    <property type="entry name" value="Pectin_lyas_fold"/>
</dbReference>
<comment type="caution">
    <text evidence="6">The sequence shown here is derived from an EMBL/GenBank/DDBJ whole genome shotgun (WGS) entry which is preliminary data.</text>
</comment>
<gene>
    <name evidence="6" type="ORF">ABIE19_002245</name>
</gene>
<evidence type="ECO:0000256" key="2">
    <source>
        <dbReference type="ARBA" id="ARBA00022525"/>
    </source>
</evidence>
<evidence type="ECO:0000313" key="6">
    <source>
        <dbReference type="EMBL" id="MET4684308.1"/>
    </source>
</evidence>
<reference evidence="6 7" key="1">
    <citation type="submission" date="2024-06" db="EMBL/GenBank/DDBJ databases">
        <title>Sorghum-associated microbial communities from plants grown in Nebraska, USA.</title>
        <authorList>
            <person name="Schachtman D."/>
        </authorList>
    </citation>
    <scope>NUCLEOTIDE SEQUENCE [LARGE SCALE GENOMIC DNA]</scope>
    <source>
        <strain evidence="6 7">2814</strain>
    </source>
</reference>
<dbReference type="InterPro" id="IPR050909">
    <property type="entry name" value="Bact_Autotransporter_VF"/>
</dbReference>